<dbReference type="PATRIC" id="fig|1492898.3.peg.2324"/>
<sequence length="815" mass="91369">MSSKFYSSVMPKRLIILLLLILSFQSVFSQQLDSLLAIQQKADPQEKIYIHFDKGYYNPGETIWFKAYLFSGIYPTEVSKTFYTELLDETGKILYQKTAPISFASAVGSFDIDSNFSKPVIYFRSYTLSMLNSDTNFIYTKAIRILSTKESVTKLKSSVTKTRLSFLPEGGDMVAGLPSTVAFISTNDEELPIKIIGQVLDNQRKKVAELKTLHDGMGKFVLTPEAGKTYTATWQDELGKSYSTALPIASSQGVILKINDEEANKRFTLYRTDQAPEEMKQLHVIAYMNQEIAFRADVNLANKLTATGIFPTNTLPSGILRVTVFDNNFKAVLERITFVDNDDYEFDGDVYMVQKDLKKRGLNKVEILISDTIPSNISLSITDADLQEFNPLEDNIVSHLLLTGELRGKIVNPYYYFFINNDSTSFYLDLVMLTHGWRRYNWDNVFAGKTVPLQWKENNYLALNGQISGLPPNSIGPDLQLSGILRTSDSANNFIVLPVDRKGKVFSDGLIFYDKAKLFFNFNTQKLIFDKSMLVLDNGLRKNNTKAWLDSNLKKSLPQLNAAVVTSNNQVNKKALQMRQQVKSITLENVTVQAKTKTSKEKMDEKYTSGLFSGDAYSFDLLNDPFASSASDIFQYLQGKVAGLQISTGGNGPSLSWRGGTPALYLNEMQADASLLSATPVSDIAYIKIFRPGESIVSGGGGGVIAIYTRKGGDVKPDPNTKGLNYVQVMGYSAVKEFYSPNYATVAEKDVEDVRTTLYWNPSIYLDKTKRRIRFQFYNNDITKRFRLVMEGINAAGKLIHVTKEVISASNEPLK</sequence>
<evidence type="ECO:0000313" key="2">
    <source>
        <dbReference type="Proteomes" id="UP000077177"/>
    </source>
</evidence>
<accession>A0A172TVK4</accession>
<protein>
    <recommendedName>
        <fullName evidence="3">TonB-dependent receptor plug domain-containing protein</fullName>
    </recommendedName>
</protein>
<dbReference type="STRING" id="1492898.SY85_10780"/>
<gene>
    <name evidence="1" type="ORF">SY85_10780</name>
</gene>
<dbReference type="AlphaFoldDB" id="A0A172TVK4"/>
<dbReference type="InterPro" id="IPR037066">
    <property type="entry name" value="Plug_dom_sf"/>
</dbReference>
<dbReference type="EMBL" id="CP011390">
    <property type="protein sequence ID" value="ANE50914.1"/>
    <property type="molecule type" value="Genomic_DNA"/>
</dbReference>
<dbReference type="Gene3D" id="2.60.40.1930">
    <property type="match status" value="1"/>
</dbReference>
<keyword evidence="2" id="KW-1185">Reference proteome</keyword>
<evidence type="ECO:0008006" key="3">
    <source>
        <dbReference type="Google" id="ProtNLM"/>
    </source>
</evidence>
<dbReference type="SUPFAM" id="SSF56935">
    <property type="entry name" value="Porins"/>
    <property type="match status" value="1"/>
</dbReference>
<dbReference type="Proteomes" id="UP000077177">
    <property type="component" value="Chromosome"/>
</dbReference>
<dbReference type="Gene3D" id="2.170.130.10">
    <property type="entry name" value="TonB-dependent receptor, plug domain"/>
    <property type="match status" value="1"/>
</dbReference>
<name>A0A172TVK4_9BACT</name>
<evidence type="ECO:0000313" key="1">
    <source>
        <dbReference type="EMBL" id="ANE50914.1"/>
    </source>
</evidence>
<reference evidence="1 2" key="2">
    <citation type="journal article" date="2016" name="Int. J. Syst. Evol. Microbiol.">
        <title>Flavisolibacter tropicus sp. nov., isolated from tropical soil.</title>
        <authorList>
            <person name="Lee J.J."/>
            <person name="Kang M.S."/>
            <person name="Kim G.S."/>
            <person name="Lee C.S."/>
            <person name="Lim S."/>
            <person name="Lee J."/>
            <person name="Roh S.H."/>
            <person name="Kang H."/>
            <person name="Ha J.M."/>
            <person name="Bae S."/>
            <person name="Jung H.Y."/>
            <person name="Kim M.K."/>
        </authorList>
    </citation>
    <scope>NUCLEOTIDE SEQUENCE [LARGE SCALE GENOMIC DNA]</scope>
    <source>
        <strain evidence="1 2">LCS9</strain>
    </source>
</reference>
<proteinExistence type="predicted"/>
<reference evidence="2" key="1">
    <citation type="submission" date="2015-01" db="EMBL/GenBank/DDBJ databases">
        <title>Flavisolibacter sp./LCS9/ whole genome sequencing.</title>
        <authorList>
            <person name="Kim M.K."/>
            <person name="Srinivasan S."/>
            <person name="Lee J.-J."/>
        </authorList>
    </citation>
    <scope>NUCLEOTIDE SEQUENCE [LARGE SCALE GENOMIC DNA]</scope>
    <source>
        <strain evidence="2">LCS9</strain>
    </source>
</reference>
<dbReference type="KEGG" id="fla:SY85_10780"/>
<organism evidence="1 2">
    <name type="scientific">Flavisolibacter tropicus</name>
    <dbReference type="NCBI Taxonomy" id="1492898"/>
    <lineage>
        <taxon>Bacteria</taxon>
        <taxon>Pseudomonadati</taxon>
        <taxon>Bacteroidota</taxon>
        <taxon>Chitinophagia</taxon>
        <taxon>Chitinophagales</taxon>
        <taxon>Chitinophagaceae</taxon>
        <taxon>Flavisolibacter</taxon>
    </lineage>
</organism>